<sequence>MLIKELQILSEALWEAVKRDADFFSSITSFVKKLSEFNYSNLKKDNLTEIKIYTDNIEAFFTRYRPTGKELYLPPAAASNAYVQREKGYKKVPKIVLSGLWLKVAYFNCREKVHVDVTTKGITIEKLSLKSSKAVLIHLYQAPHNIFTMHEYPAFIC</sequence>
<accession>A0A2P8G4Q0</accession>
<dbReference type="AlphaFoldDB" id="A0A2P8G4Q0"/>
<organism evidence="1 2">
    <name type="scientific">Chitinophaga ginsengisoli</name>
    <dbReference type="NCBI Taxonomy" id="363837"/>
    <lineage>
        <taxon>Bacteria</taxon>
        <taxon>Pseudomonadati</taxon>
        <taxon>Bacteroidota</taxon>
        <taxon>Chitinophagia</taxon>
        <taxon>Chitinophagales</taxon>
        <taxon>Chitinophagaceae</taxon>
        <taxon>Chitinophaga</taxon>
    </lineage>
</organism>
<comment type="caution">
    <text evidence="1">The sequence shown here is derived from an EMBL/GenBank/DDBJ whole genome shotgun (WGS) entry which is preliminary data.</text>
</comment>
<dbReference type="EMBL" id="PYGK01000007">
    <property type="protein sequence ID" value="PSL28949.1"/>
    <property type="molecule type" value="Genomic_DNA"/>
</dbReference>
<name>A0A2P8G4Q0_9BACT</name>
<proteinExistence type="predicted"/>
<gene>
    <name evidence="1" type="ORF">CLV42_10795</name>
</gene>
<protein>
    <submittedName>
        <fullName evidence="1">Uncharacterized protein</fullName>
    </submittedName>
</protein>
<dbReference type="OrthoDB" id="5497289at2"/>
<dbReference type="RefSeq" id="WP_106603347.1">
    <property type="nucleotide sequence ID" value="NZ_PYGK01000007.1"/>
</dbReference>
<evidence type="ECO:0000313" key="1">
    <source>
        <dbReference type="EMBL" id="PSL28949.1"/>
    </source>
</evidence>
<dbReference type="Proteomes" id="UP000240978">
    <property type="component" value="Unassembled WGS sequence"/>
</dbReference>
<reference evidence="1 2" key="1">
    <citation type="submission" date="2018-03" db="EMBL/GenBank/DDBJ databases">
        <title>Genomic Encyclopedia of Archaeal and Bacterial Type Strains, Phase II (KMG-II): from individual species to whole genera.</title>
        <authorList>
            <person name="Goeker M."/>
        </authorList>
    </citation>
    <scope>NUCLEOTIDE SEQUENCE [LARGE SCALE GENOMIC DNA]</scope>
    <source>
        <strain evidence="1 2">DSM 18107</strain>
    </source>
</reference>
<keyword evidence="2" id="KW-1185">Reference proteome</keyword>
<evidence type="ECO:0000313" key="2">
    <source>
        <dbReference type="Proteomes" id="UP000240978"/>
    </source>
</evidence>